<feature type="chain" id="PRO_5046146357" evidence="1">
    <location>
        <begin position="19"/>
        <end position="269"/>
    </location>
</feature>
<evidence type="ECO:0000313" key="2">
    <source>
        <dbReference type="EMBL" id="KAJ8297688.1"/>
    </source>
</evidence>
<keyword evidence="1" id="KW-0732">Signal</keyword>
<reference evidence="2 3" key="1">
    <citation type="submission" date="2022-12" db="EMBL/GenBank/DDBJ databases">
        <title>Chromosome-level genome of Tegillarca granosa.</title>
        <authorList>
            <person name="Kim J."/>
        </authorList>
    </citation>
    <scope>NUCLEOTIDE SEQUENCE [LARGE SCALE GENOMIC DNA]</scope>
    <source>
        <strain evidence="2">Teg-2019</strain>
        <tissue evidence="2">Adductor muscle</tissue>
    </source>
</reference>
<keyword evidence="3" id="KW-1185">Reference proteome</keyword>
<organism evidence="2 3">
    <name type="scientific">Tegillarca granosa</name>
    <name type="common">Malaysian cockle</name>
    <name type="synonym">Anadara granosa</name>
    <dbReference type="NCBI Taxonomy" id="220873"/>
    <lineage>
        <taxon>Eukaryota</taxon>
        <taxon>Metazoa</taxon>
        <taxon>Spiralia</taxon>
        <taxon>Lophotrochozoa</taxon>
        <taxon>Mollusca</taxon>
        <taxon>Bivalvia</taxon>
        <taxon>Autobranchia</taxon>
        <taxon>Pteriomorphia</taxon>
        <taxon>Arcoida</taxon>
        <taxon>Arcoidea</taxon>
        <taxon>Arcidae</taxon>
        <taxon>Tegillarca</taxon>
    </lineage>
</organism>
<dbReference type="Proteomes" id="UP001217089">
    <property type="component" value="Unassembled WGS sequence"/>
</dbReference>
<feature type="signal peptide" evidence="1">
    <location>
        <begin position="1"/>
        <end position="18"/>
    </location>
</feature>
<evidence type="ECO:0000256" key="1">
    <source>
        <dbReference type="SAM" id="SignalP"/>
    </source>
</evidence>
<accession>A0ABQ9E321</accession>
<dbReference type="Gene3D" id="3.30.450.40">
    <property type="match status" value="1"/>
</dbReference>
<comment type="caution">
    <text evidence="2">The sequence shown here is derived from an EMBL/GenBank/DDBJ whole genome shotgun (WGS) entry which is preliminary data.</text>
</comment>
<protein>
    <submittedName>
        <fullName evidence="2">Uncharacterized protein</fullName>
    </submittedName>
</protein>
<dbReference type="EMBL" id="JARBDR010000923">
    <property type="protein sequence ID" value="KAJ8297688.1"/>
    <property type="molecule type" value="Genomic_DNA"/>
</dbReference>
<proteinExistence type="predicted"/>
<gene>
    <name evidence="2" type="ORF">KUTeg_024219</name>
</gene>
<evidence type="ECO:0000313" key="3">
    <source>
        <dbReference type="Proteomes" id="UP001217089"/>
    </source>
</evidence>
<dbReference type="InterPro" id="IPR029016">
    <property type="entry name" value="GAF-like_dom_sf"/>
</dbReference>
<name>A0ABQ9E321_TEGGR</name>
<sequence length="269" mass="30362">MKWEKCNMVIVLSHTVVASILYYRNPQKFLCGGSSNLNKSDSGGEGANGSYEDVTTKLAQVQNFRDLHSVVPDAIESLSSQSVCCIVFLQDVVQEEFAAKQTRKTQRREEISPNDPITALLKQCNNDPAWIPKNVVCQPVVQPEDKTIIAVIVACHKSGSEVDRKILSFIEKQILACYRRELYDQDATILQLKVLKFLEEQTKAEYAFLLLVAPETQELFCQVVGDKVLDVEVRFPNMFLIDSNVTAQAFVSNMFSFIKYDTLELHLSL</sequence>